<keyword evidence="1" id="KW-0472">Membrane</keyword>
<evidence type="ECO:0000313" key="4">
    <source>
        <dbReference type="Proteomes" id="UP000032611"/>
    </source>
</evidence>
<dbReference type="SUPFAM" id="SSF47090">
    <property type="entry name" value="PGBD-like"/>
    <property type="match status" value="2"/>
</dbReference>
<dbReference type="HOGENOM" id="CLU_062775_0_0_5"/>
<dbReference type="Pfam" id="PF01471">
    <property type="entry name" value="PG_binding_1"/>
    <property type="match status" value="2"/>
</dbReference>
<dbReference type="PATRIC" id="fig|1486262.3.peg.3866"/>
<evidence type="ECO:0000259" key="2">
    <source>
        <dbReference type="Pfam" id="PF01471"/>
    </source>
</evidence>
<keyword evidence="1" id="KW-1133">Transmembrane helix</keyword>
<dbReference type="Gene3D" id="1.10.101.10">
    <property type="entry name" value="PGBD-like superfamily/PGBD"/>
    <property type="match status" value="2"/>
</dbReference>
<dbReference type="EMBL" id="CP010803">
    <property type="protein sequence ID" value="AJY47244.1"/>
    <property type="molecule type" value="Genomic_DNA"/>
</dbReference>
<name>A0A0D5LSR4_MAREN</name>
<dbReference type="Proteomes" id="UP000032611">
    <property type="component" value="Chromosome"/>
</dbReference>
<gene>
    <name evidence="3" type="ORF">TM49_18685</name>
</gene>
<sequence length="310" mass="32554">MAKTKKKKSGQRRKKSTPLVLRAVGGAGAFVARHPGWVGGPLVFGVVFSFVSANALWYQAGPHPEPLMKTRQLSDPYAVPGRHMAADTGAVDTFRIEREEDGVEVASLQSEAGGDDLMAILEQVQEEPPVPAAETVSTADIAPPVPETAPPAADTEAPVPVNLLDIQTALAARGYYNGKPDGVNGPMTEAAIRKFQAAEGLPETGVADAGLQALLKQSTPLPQPRPDQVASADPVAGLLSQSAAPQTSDPMVVEIQRGLINIAYDGVTVDGVAGPGTRHAILEFQKHYRLPETGEPSESVLDKLKEIGAL</sequence>
<evidence type="ECO:0000313" key="3">
    <source>
        <dbReference type="EMBL" id="AJY47244.1"/>
    </source>
</evidence>
<feature type="transmembrane region" description="Helical" evidence="1">
    <location>
        <begin position="39"/>
        <end position="58"/>
    </location>
</feature>
<feature type="domain" description="Peptidoglycan binding-like" evidence="2">
    <location>
        <begin position="165"/>
        <end position="211"/>
    </location>
</feature>
<dbReference type="InterPro" id="IPR036365">
    <property type="entry name" value="PGBD-like_sf"/>
</dbReference>
<dbReference type="STRING" id="1486262.TM49_18685"/>
<evidence type="ECO:0000256" key="1">
    <source>
        <dbReference type="SAM" id="Phobius"/>
    </source>
</evidence>
<feature type="domain" description="Peptidoglycan binding-like" evidence="2">
    <location>
        <begin position="249"/>
        <end position="304"/>
    </location>
</feature>
<dbReference type="InterPro" id="IPR002477">
    <property type="entry name" value="Peptidoglycan-bd-like"/>
</dbReference>
<keyword evidence="4" id="KW-1185">Reference proteome</keyword>
<protein>
    <recommendedName>
        <fullName evidence="2">Peptidoglycan binding-like domain-containing protein</fullName>
    </recommendedName>
</protein>
<organism evidence="3 4">
    <name type="scientific">Martelella endophytica</name>
    <dbReference type="NCBI Taxonomy" id="1486262"/>
    <lineage>
        <taxon>Bacteria</taxon>
        <taxon>Pseudomonadati</taxon>
        <taxon>Pseudomonadota</taxon>
        <taxon>Alphaproteobacteria</taxon>
        <taxon>Hyphomicrobiales</taxon>
        <taxon>Aurantimonadaceae</taxon>
        <taxon>Martelella</taxon>
    </lineage>
</organism>
<proteinExistence type="predicted"/>
<reference evidence="3 4" key="1">
    <citation type="journal article" date="2015" name="Genome Announc.">
        <title>Complete genome sequence of Martelella endophytica YC6887, which has antifungal activity associated with a halophyte.</title>
        <authorList>
            <person name="Khan A."/>
            <person name="Khan H."/>
            <person name="Chung E.J."/>
            <person name="Hossain M.T."/>
            <person name="Chung Y.R."/>
        </authorList>
    </citation>
    <scope>NUCLEOTIDE SEQUENCE [LARGE SCALE GENOMIC DNA]</scope>
    <source>
        <strain evidence="3">YC6887</strain>
    </source>
</reference>
<dbReference type="AlphaFoldDB" id="A0A0D5LSR4"/>
<dbReference type="KEGG" id="mey:TM49_18685"/>
<dbReference type="InterPro" id="IPR036366">
    <property type="entry name" value="PGBDSf"/>
</dbReference>
<accession>A0A0D5LSR4</accession>
<dbReference type="OrthoDB" id="9816507at2"/>
<dbReference type="RefSeq" id="WP_045683476.1">
    <property type="nucleotide sequence ID" value="NZ_CP010803.1"/>
</dbReference>
<keyword evidence="1" id="KW-0812">Transmembrane</keyword>